<evidence type="ECO:0000313" key="6">
    <source>
        <dbReference type="EMBL" id="KIL63062.1"/>
    </source>
</evidence>
<dbReference type="STRING" id="946122.A0A0C2WN91"/>
<feature type="domain" description="Tyrosinase C-terminal" evidence="5">
    <location>
        <begin position="57"/>
        <end position="169"/>
    </location>
</feature>
<dbReference type="AlphaFoldDB" id="A0A0C2WN91"/>
<organism evidence="6 7">
    <name type="scientific">Amanita muscaria (strain Koide BX008)</name>
    <dbReference type="NCBI Taxonomy" id="946122"/>
    <lineage>
        <taxon>Eukaryota</taxon>
        <taxon>Fungi</taxon>
        <taxon>Dikarya</taxon>
        <taxon>Basidiomycota</taxon>
        <taxon>Agaricomycotina</taxon>
        <taxon>Agaricomycetes</taxon>
        <taxon>Agaricomycetidae</taxon>
        <taxon>Agaricales</taxon>
        <taxon>Pluteineae</taxon>
        <taxon>Amanitaceae</taxon>
        <taxon>Amanita</taxon>
    </lineage>
</organism>
<dbReference type="Pfam" id="PF18132">
    <property type="entry name" value="Tyrosinase_C"/>
    <property type="match status" value="1"/>
</dbReference>
<keyword evidence="3" id="KW-0503">Monooxygenase</keyword>
<keyword evidence="7" id="KW-1185">Reference proteome</keyword>
<evidence type="ECO:0000256" key="4">
    <source>
        <dbReference type="SAM" id="MobiDB-lite"/>
    </source>
</evidence>
<dbReference type="Proteomes" id="UP000054549">
    <property type="component" value="Unassembled WGS sequence"/>
</dbReference>
<feature type="region of interest" description="Disordered" evidence="4">
    <location>
        <begin position="180"/>
        <end position="208"/>
    </location>
</feature>
<dbReference type="GO" id="GO:0004497">
    <property type="term" value="F:monooxygenase activity"/>
    <property type="evidence" value="ECO:0007669"/>
    <property type="project" value="UniProtKB-KW"/>
</dbReference>
<protein>
    <recommendedName>
        <fullName evidence="5">Tyrosinase C-terminal domain-containing protein</fullName>
    </recommendedName>
</protein>
<feature type="region of interest" description="Disordered" evidence="4">
    <location>
        <begin position="1"/>
        <end position="37"/>
    </location>
</feature>
<dbReference type="HOGENOM" id="CLU_114594_0_0_1"/>
<feature type="compositionally biased region" description="Basic and acidic residues" evidence="4">
    <location>
        <begin position="186"/>
        <end position="195"/>
    </location>
</feature>
<dbReference type="InterPro" id="IPR041640">
    <property type="entry name" value="Tyrosinase_C"/>
</dbReference>
<evidence type="ECO:0000256" key="2">
    <source>
        <dbReference type="ARBA" id="ARBA00023002"/>
    </source>
</evidence>
<evidence type="ECO:0000259" key="5">
    <source>
        <dbReference type="Pfam" id="PF18132"/>
    </source>
</evidence>
<comment type="cofactor">
    <cofactor evidence="1">
        <name>Cu(2+)</name>
        <dbReference type="ChEBI" id="CHEBI:29036"/>
    </cofactor>
</comment>
<dbReference type="OrthoDB" id="6132182at2759"/>
<evidence type="ECO:0000313" key="7">
    <source>
        <dbReference type="Proteomes" id="UP000054549"/>
    </source>
</evidence>
<reference evidence="6 7" key="1">
    <citation type="submission" date="2014-04" db="EMBL/GenBank/DDBJ databases">
        <title>Evolutionary Origins and Diversification of the Mycorrhizal Mutualists.</title>
        <authorList>
            <consortium name="DOE Joint Genome Institute"/>
            <consortium name="Mycorrhizal Genomics Consortium"/>
            <person name="Kohler A."/>
            <person name="Kuo A."/>
            <person name="Nagy L.G."/>
            <person name="Floudas D."/>
            <person name="Copeland A."/>
            <person name="Barry K.W."/>
            <person name="Cichocki N."/>
            <person name="Veneault-Fourrey C."/>
            <person name="LaButti K."/>
            <person name="Lindquist E.A."/>
            <person name="Lipzen A."/>
            <person name="Lundell T."/>
            <person name="Morin E."/>
            <person name="Murat C."/>
            <person name="Riley R."/>
            <person name="Ohm R."/>
            <person name="Sun H."/>
            <person name="Tunlid A."/>
            <person name="Henrissat B."/>
            <person name="Grigoriev I.V."/>
            <person name="Hibbett D.S."/>
            <person name="Martin F."/>
        </authorList>
    </citation>
    <scope>NUCLEOTIDE SEQUENCE [LARGE SCALE GENOMIC DNA]</scope>
    <source>
        <strain evidence="6 7">Koide BX008</strain>
    </source>
</reference>
<proteinExistence type="predicted"/>
<evidence type="ECO:0000256" key="3">
    <source>
        <dbReference type="ARBA" id="ARBA00023033"/>
    </source>
</evidence>
<keyword evidence="2" id="KW-0560">Oxidoreductase</keyword>
<name>A0A0C2WN91_AMAMK</name>
<evidence type="ECO:0000256" key="1">
    <source>
        <dbReference type="ARBA" id="ARBA00001973"/>
    </source>
</evidence>
<accession>A0A0C2WN91</accession>
<dbReference type="InParanoid" id="A0A0C2WN91"/>
<dbReference type="Gene3D" id="2.60.310.20">
    <property type="match status" value="1"/>
</dbReference>
<gene>
    <name evidence="6" type="ORF">M378DRAFT_164943</name>
</gene>
<dbReference type="EMBL" id="KN818263">
    <property type="protein sequence ID" value="KIL63062.1"/>
    <property type="molecule type" value="Genomic_DNA"/>
</dbReference>
<sequence length="208" mass="23362">MDRVAAGHIISGPGHSKNVRPNSQDQEEHGQPTKRAFPRSIYDINADRPDIHQWHNWTARIRVKKFQFGSTFSVLIFLGDVPPQHTQWKSSDNLVGTHHVYATSLPPGGDSGIINEGFIHLNLAILRKREDEAKFDPGEIKPYLRENLNWRTADLRSEPIEISSLEVTVVSTLFSKVPGARMPASSDRRTHHDITFGRPGGATDRTTD</sequence>